<keyword evidence="2" id="KW-0547">Nucleotide-binding</keyword>
<evidence type="ECO:0000256" key="2">
    <source>
        <dbReference type="ARBA" id="ARBA00022741"/>
    </source>
</evidence>
<evidence type="ECO:0000256" key="1">
    <source>
        <dbReference type="ARBA" id="ARBA00022448"/>
    </source>
</evidence>
<dbReference type="AlphaFoldDB" id="A0A2P2DWA5"/>
<reference evidence="5 6" key="1">
    <citation type="submission" date="2018-02" db="EMBL/GenBank/DDBJ databases">
        <title>Novel Leptospira species isolated from soil and water in Japan.</title>
        <authorList>
            <person name="Nakao R."/>
            <person name="Masuzawa T."/>
        </authorList>
    </citation>
    <scope>NUCLEOTIDE SEQUENCE [LARGE SCALE GENOMIC DNA]</scope>
    <source>
        <strain evidence="5 6">YH101</strain>
    </source>
</reference>
<dbReference type="Gene3D" id="3.40.50.300">
    <property type="entry name" value="P-loop containing nucleotide triphosphate hydrolases"/>
    <property type="match status" value="1"/>
</dbReference>
<keyword evidence="1" id="KW-0813">Transport</keyword>
<comment type="caution">
    <text evidence="5">The sequence shown here is derived from an EMBL/GenBank/DDBJ whole genome shotgun (WGS) entry which is preliminary data.</text>
</comment>
<name>A0A2P2DWA5_9LEPT</name>
<dbReference type="OrthoDB" id="2290519at2"/>
<evidence type="ECO:0000313" key="5">
    <source>
        <dbReference type="EMBL" id="GBF48919.1"/>
    </source>
</evidence>
<gene>
    <name evidence="5" type="ORF">LPTSP4_04230</name>
</gene>
<dbReference type="InterPro" id="IPR051782">
    <property type="entry name" value="ABC_Transporter_VariousFunc"/>
</dbReference>
<dbReference type="InterPro" id="IPR003439">
    <property type="entry name" value="ABC_transporter-like_ATP-bd"/>
</dbReference>
<evidence type="ECO:0000313" key="6">
    <source>
        <dbReference type="Proteomes" id="UP000245133"/>
    </source>
</evidence>
<proteinExistence type="predicted"/>
<dbReference type="Pfam" id="PF00005">
    <property type="entry name" value="ABC_tran"/>
    <property type="match status" value="1"/>
</dbReference>
<organism evidence="5 6">
    <name type="scientific">Leptospira ryugenii</name>
    <dbReference type="NCBI Taxonomy" id="1917863"/>
    <lineage>
        <taxon>Bacteria</taxon>
        <taxon>Pseudomonadati</taxon>
        <taxon>Spirochaetota</taxon>
        <taxon>Spirochaetia</taxon>
        <taxon>Leptospirales</taxon>
        <taxon>Leptospiraceae</taxon>
        <taxon>Leptospira</taxon>
    </lineage>
</organism>
<dbReference type="InterPro" id="IPR027417">
    <property type="entry name" value="P-loop_NTPase"/>
</dbReference>
<dbReference type="SUPFAM" id="SSF52540">
    <property type="entry name" value="P-loop containing nucleoside triphosphate hydrolases"/>
    <property type="match status" value="1"/>
</dbReference>
<keyword evidence="6" id="KW-1185">Reference proteome</keyword>
<dbReference type="GO" id="GO:0016887">
    <property type="term" value="F:ATP hydrolysis activity"/>
    <property type="evidence" value="ECO:0007669"/>
    <property type="project" value="InterPro"/>
</dbReference>
<evidence type="ECO:0000259" key="4">
    <source>
        <dbReference type="PROSITE" id="PS50893"/>
    </source>
</evidence>
<protein>
    <submittedName>
        <fullName evidence="5">ABC transporter, ATP-binding protein</fullName>
    </submittedName>
</protein>
<sequence length="196" mass="22340">MHMVQEILLKNQSLTLNVGYKTLFRNREISLPKTGLVLVLGENGSGKSSLLKEIYSHAPYRKDWVWTDGPKAISYLGHDLGLYPALTLAENLRYFARQSPQSEQTILHWASYYGLRQRLPDPVSTFSRGMKQKAAILRTYFEGANLVLMDEPFTGLDTKATGLFCEHLKLWSESSCLLLVLHEVPKDLQSKERIQL</sequence>
<dbReference type="GO" id="GO:0005524">
    <property type="term" value="F:ATP binding"/>
    <property type="evidence" value="ECO:0007669"/>
    <property type="project" value="UniProtKB-KW"/>
</dbReference>
<evidence type="ECO:0000256" key="3">
    <source>
        <dbReference type="ARBA" id="ARBA00022840"/>
    </source>
</evidence>
<dbReference type="PROSITE" id="PS50893">
    <property type="entry name" value="ABC_TRANSPORTER_2"/>
    <property type="match status" value="1"/>
</dbReference>
<dbReference type="Proteomes" id="UP000245133">
    <property type="component" value="Unassembled WGS sequence"/>
</dbReference>
<accession>A0A2P2DWA5</accession>
<feature type="domain" description="ABC transporter" evidence="4">
    <location>
        <begin position="9"/>
        <end position="196"/>
    </location>
</feature>
<dbReference type="PANTHER" id="PTHR42939:SF1">
    <property type="entry name" value="ABC TRANSPORTER ATP-BINDING PROTEIN ALBC-RELATED"/>
    <property type="match status" value="1"/>
</dbReference>
<keyword evidence="3 5" id="KW-0067">ATP-binding</keyword>
<dbReference type="PANTHER" id="PTHR42939">
    <property type="entry name" value="ABC TRANSPORTER ATP-BINDING PROTEIN ALBC-RELATED"/>
    <property type="match status" value="1"/>
</dbReference>
<dbReference type="EMBL" id="BFBB01000002">
    <property type="protein sequence ID" value="GBF48919.1"/>
    <property type="molecule type" value="Genomic_DNA"/>
</dbReference>